<evidence type="ECO:0000313" key="1">
    <source>
        <dbReference type="EMBL" id="CAB4819543.1"/>
    </source>
</evidence>
<proteinExistence type="predicted"/>
<dbReference type="AlphaFoldDB" id="A0A6J6ZGC9"/>
<gene>
    <name evidence="1" type="ORF">UFOPK3004_01759</name>
</gene>
<sequence length="60" mass="6572">MDEHSGLILDPDAVHIMPTYAVGLLKGNAWEGNEQHGAVHRSPQANQALPRRLLLTLDFG</sequence>
<name>A0A6J6ZGC9_9ZZZZ</name>
<organism evidence="1">
    <name type="scientific">freshwater metagenome</name>
    <dbReference type="NCBI Taxonomy" id="449393"/>
    <lineage>
        <taxon>unclassified sequences</taxon>
        <taxon>metagenomes</taxon>
        <taxon>ecological metagenomes</taxon>
    </lineage>
</organism>
<accession>A0A6J6ZGC9</accession>
<reference evidence="1" key="1">
    <citation type="submission" date="2020-05" db="EMBL/GenBank/DDBJ databases">
        <authorList>
            <person name="Chiriac C."/>
            <person name="Salcher M."/>
            <person name="Ghai R."/>
            <person name="Kavagutti S V."/>
        </authorList>
    </citation>
    <scope>NUCLEOTIDE SEQUENCE</scope>
</reference>
<dbReference type="EMBL" id="CAFAAL010000225">
    <property type="protein sequence ID" value="CAB4819543.1"/>
    <property type="molecule type" value="Genomic_DNA"/>
</dbReference>
<dbReference type="Pfam" id="PF08856">
    <property type="entry name" value="DUF1826"/>
    <property type="match status" value="1"/>
</dbReference>
<protein>
    <submittedName>
        <fullName evidence="1">Unannotated protein</fullName>
    </submittedName>
</protein>
<dbReference type="InterPro" id="IPR014955">
    <property type="entry name" value="DUF1826"/>
</dbReference>